<organism evidence="2 3">
    <name type="scientific">Pelagomonas calceolata</name>
    <dbReference type="NCBI Taxonomy" id="35677"/>
    <lineage>
        <taxon>Eukaryota</taxon>
        <taxon>Sar</taxon>
        <taxon>Stramenopiles</taxon>
        <taxon>Ochrophyta</taxon>
        <taxon>Pelagophyceae</taxon>
        <taxon>Pelagomonadales</taxon>
        <taxon>Pelagomonadaceae</taxon>
        <taxon>Pelagomonas</taxon>
    </lineage>
</organism>
<name>A0A8J2SSH6_9STRA</name>
<sequence>MLVLLLALVRADVVTVEIPEALIDGDIPANAAAYCRQHGLGPTPRGVACADAVLLDAGASLGRRSLARAARGDADGAVEDARRRTEIARQDAAAWRQYGLALLDRNHEGDARDAAAALELAVAGDPTDLGAAHSLARARALTKPPAALRVATFASAETCGLRRLLASARHHGVDVDVLGGANRTWHNGLKLELLRAFCASLREDTLVVAVDGYDVIVTGGRGRIANRIQQLLERHPGRVVASADQTFYFRGPDEACVGAHYPAGAQPYRFLNSGGLAGRAGDLEKVAARALRDAEGWDGVSDQTLLHRRFLAEAAPCDGEGVRRNPCGPDVPCAARTLALDHFQELFGNTGGRAFLRDFGVVGGVLRNALTDTLPSFLHCPGERRFRAEFDRLAALGLPGVASCGDGAAAAGDPG</sequence>
<reference evidence="2" key="1">
    <citation type="submission" date="2021-11" db="EMBL/GenBank/DDBJ databases">
        <authorList>
            <consortium name="Genoscope - CEA"/>
            <person name="William W."/>
        </authorList>
    </citation>
    <scope>NUCLEOTIDE SEQUENCE</scope>
</reference>
<dbReference type="Gene3D" id="1.25.40.10">
    <property type="entry name" value="Tetratricopeptide repeat domain"/>
    <property type="match status" value="1"/>
</dbReference>
<dbReference type="Proteomes" id="UP000789595">
    <property type="component" value="Unassembled WGS sequence"/>
</dbReference>
<gene>
    <name evidence="2" type="ORF">PECAL_4P06760</name>
</gene>
<evidence type="ECO:0000313" key="2">
    <source>
        <dbReference type="EMBL" id="CAH0373472.1"/>
    </source>
</evidence>
<dbReference type="Pfam" id="PF25342">
    <property type="entry name" value="GT_PLOD"/>
    <property type="match status" value="1"/>
</dbReference>
<protein>
    <recommendedName>
        <fullName evidence="1">PLOD1-3-like GT domain-containing protein</fullName>
    </recommendedName>
</protein>
<dbReference type="AlphaFoldDB" id="A0A8J2SSH6"/>
<dbReference type="SUPFAM" id="SSF48452">
    <property type="entry name" value="TPR-like"/>
    <property type="match status" value="1"/>
</dbReference>
<accession>A0A8J2SSH6</accession>
<dbReference type="CDD" id="cd22997">
    <property type="entry name" value="GT_LH"/>
    <property type="match status" value="1"/>
</dbReference>
<dbReference type="OrthoDB" id="69177at2759"/>
<feature type="domain" description="PLOD1-3-like GT" evidence="1">
    <location>
        <begin position="147"/>
        <end position="313"/>
    </location>
</feature>
<evidence type="ECO:0000259" key="1">
    <source>
        <dbReference type="Pfam" id="PF25342"/>
    </source>
</evidence>
<keyword evidence="3" id="KW-1185">Reference proteome</keyword>
<proteinExistence type="predicted"/>
<dbReference type="InterPro" id="IPR011990">
    <property type="entry name" value="TPR-like_helical_dom_sf"/>
</dbReference>
<evidence type="ECO:0000313" key="3">
    <source>
        <dbReference type="Proteomes" id="UP000789595"/>
    </source>
</evidence>
<dbReference type="InterPro" id="IPR057589">
    <property type="entry name" value="GT_PLOD"/>
</dbReference>
<dbReference type="EMBL" id="CAKKNE010000004">
    <property type="protein sequence ID" value="CAH0373472.1"/>
    <property type="molecule type" value="Genomic_DNA"/>
</dbReference>
<comment type="caution">
    <text evidence="2">The sequence shown here is derived from an EMBL/GenBank/DDBJ whole genome shotgun (WGS) entry which is preliminary data.</text>
</comment>